<reference evidence="1 2" key="1">
    <citation type="journal article" date="2023" name="Plants (Basel)">
        <title>Bridging the Gap: Combining Genomics and Transcriptomics Approaches to Understand Stylosanthes scabra, an Orphan Legume from the Brazilian Caatinga.</title>
        <authorList>
            <person name="Ferreira-Neto J.R.C."/>
            <person name="da Silva M.D."/>
            <person name="Binneck E."/>
            <person name="de Melo N.F."/>
            <person name="da Silva R.H."/>
            <person name="de Melo A.L.T.M."/>
            <person name="Pandolfi V."/>
            <person name="Bustamante F.O."/>
            <person name="Brasileiro-Vidal A.C."/>
            <person name="Benko-Iseppon A.M."/>
        </authorList>
    </citation>
    <scope>NUCLEOTIDE SEQUENCE [LARGE SCALE GENOMIC DNA]</scope>
    <source>
        <tissue evidence="1">Leaves</tissue>
    </source>
</reference>
<dbReference type="EMBL" id="JASCZI010122161">
    <property type="protein sequence ID" value="MED6163815.1"/>
    <property type="molecule type" value="Genomic_DNA"/>
</dbReference>
<dbReference type="Proteomes" id="UP001341840">
    <property type="component" value="Unassembled WGS sequence"/>
</dbReference>
<accession>A0ABU6UR68</accession>
<proteinExistence type="predicted"/>
<name>A0ABU6UR68_9FABA</name>
<sequence length="58" mass="6175">VPTELLAHHPLCHVSHLCAYTWKSPSSVSTSCGGLASLSFKFQPLLSPAPALQNLSIM</sequence>
<evidence type="ECO:0000313" key="1">
    <source>
        <dbReference type="EMBL" id="MED6163815.1"/>
    </source>
</evidence>
<keyword evidence="2" id="KW-1185">Reference proteome</keyword>
<protein>
    <submittedName>
        <fullName evidence="1">Uncharacterized protein</fullName>
    </submittedName>
</protein>
<comment type="caution">
    <text evidence="1">The sequence shown here is derived from an EMBL/GenBank/DDBJ whole genome shotgun (WGS) entry which is preliminary data.</text>
</comment>
<organism evidence="1 2">
    <name type="scientific">Stylosanthes scabra</name>
    <dbReference type="NCBI Taxonomy" id="79078"/>
    <lineage>
        <taxon>Eukaryota</taxon>
        <taxon>Viridiplantae</taxon>
        <taxon>Streptophyta</taxon>
        <taxon>Embryophyta</taxon>
        <taxon>Tracheophyta</taxon>
        <taxon>Spermatophyta</taxon>
        <taxon>Magnoliopsida</taxon>
        <taxon>eudicotyledons</taxon>
        <taxon>Gunneridae</taxon>
        <taxon>Pentapetalae</taxon>
        <taxon>rosids</taxon>
        <taxon>fabids</taxon>
        <taxon>Fabales</taxon>
        <taxon>Fabaceae</taxon>
        <taxon>Papilionoideae</taxon>
        <taxon>50 kb inversion clade</taxon>
        <taxon>dalbergioids sensu lato</taxon>
        <taxon>Dalbergieae</taxon>
        <taxon>Pterocarpus clade</taxon>
        <taxon>Stylosanthes</taxon>
    </lineage>
</organism>
<gene>
    <name evidence="1" type="ORF">PIB30_083691</name>
</gene>
<feature type="non-terminal residue" evidence="1">
    <location>
        <position position="1"/>
    </location>
</feature>
<evidence type="ECO:0000313" key="2">
    <source>
        <dbReference type="Proteomes" id="UP001341840"/>
    </source>
</evidence>